<dbReference type="GO" id="GO:0016832">
    <property type="term" value="F:aldehyde-lyase activity"/>
    <property type="evidence" value="ECO:0007669"/>
    <property type="project" value="InterPro"/>
</dbReference>
<dbReference type="Proteomes" id="UP000192674">
    <property type="component" value="Unassembled WGS sequence"/>
</dbReference>
<accession>A0A1W2FYV0</accession>
<evidence type="ECO:0000313" key="3">
    <source>
        <dbReference type="Proteomes" id="UP000192674"/>
    </source>
</evidence>
<reference evidence="2 3" key="1">
    <citation type="submission" date="2017-04" db="EMBL/GenBank/DDBJ databases">
        <authorList>
            <person name="Afonso C.L."/>
            <person name="Miller P.J."/>
            <person name="Scott M.A."/>
            <person name="Spackman E."/>
            <person name="Goraichik I."/>
            <person name="Dimitrov K.M."/>
            <person name="Suarez D.L."/>
            <person name="Swayne D.E."/>
        </authorList>
    </citation>
    <scope>NUCLEOTIDE SEQUENCE [LARGE SCALE GENOMIC DNA]</scope>
    <source>
        <strain evidence="2 3">DSM 43828</strain>
    </source>
</reference>
<dbReference type="InterPro" id="IPR029061">
    <property type="entry name" value="THDP-binding"/>
</dbReference>
<gene>
    <name evidence="2" type="ORF">SAMN05661093_10734</name>
</gene>
<name>A0A1W2FYV0_KIBAR</name>
<dbReference type="AlphaFoldDB" id="A0A1W2FYV0"/>
<dbReference type="InterPro" id="IPR005593">
    <property type="entry name" value="Xul5P/Fru6P_PKetolase"/>
</dbReference>
<dbReference type="Gene3D" id="3.40.50.970">
    <property type="match status" value="1"/>
</dbReference>
<protein>
    <submittedName>
        <fullName evidence="2">XFP N-terminal domain-containing protein</fullName>
    </submittedName>
</protein>
<dbReference type="PANTHER" id="PTHR31273">
    <property type="entry name" value="PHOSPHOKETOLASE-RELATED"/>
    <property type="match status" value="1"/>
</dbReference>
<dbReference type="PANTHER" id="PTHR31273:SF0">
    <property type="entry name" value="PHOSPHOKETOLASE-RELATED"/>
    <property type="match status" value="1"/>
</dbReference>
<dbReference type="SUPFAM" id="SSF52518">
    <property type="entry name" value="Thiamin diphosphate-binding fold (THDP-binding)"/>
    <property type="match status" value="1"/>
</dbReference>
<keyword evidence="3" id="KW-1185">Reference proteome</keyword>
<dbReference type="GO" id="GO:0000287">
    <property type="term" value="F:magnesium ion binding"/>
    <property type="evidence" value="ECO:0007669"/>
    <property type="project" value="UniProtKB-ARBA"/>
</dbReference>
<dbReference type="InterPro" id="IPR018970">
    <property type="entry name" value="Xul5P/Fru6P_PKetolase_N"/>
</dbReference>
<proteinExistence type="predicted"/>
<feature type="domain" description="Xylulose 5-phosphate/Fructose 6-phosphate phosphoketolase N-terminal" evidence="1">
    <location>
        <begin position="2"/>
        <end position="79"/>
    </location>
</feature>
<dbReference type="GO" id="GO:0005975">
    <property type="term" value="P:carbohydrate metabolic process"/>
    <property type="evidence" value="ECO:0007669"/>
    <property type="project" value="InterPro"/>
</dbReference>
<dbReference type="Pfam" id="PF09364">
    <property type="entry name" value="XFP_N"/>
    <property type="match status" value="1"/>
</dbReference>
<evidence type="ECO:0000259" key="1">
    <source>
        <dbReference type="Pfam" id="PF09364"/>
    </source>
</evidence>
<organism evidence="2 3">
    <name type="scientific">Kibdelosporangium aridum</name>
    <dbReference type="NCBI Taxonomy" id="2030"/>
    <lineage>
        <taxon>Bacteria</taxon>
        <taxon>Bacillati</taxon>
        <taxon>Actinomycetota</taxon>
        <taxon>Actinomycetes</taxon>
        <taxon>Pseudonocardiales</taxon>
        <taxon>Pseudonocardiaceae</taxon>
        <taxon>Kibdelosporangium</taxon>
    </lineage>
</organism>
<dbReference type="EMBL" id="FWXV01000020">
    <property type="protein sequence ID" value="SMD27137.1"/>
    <property type="molecule type" value="Genomic_DNA"/>
</dbReference>
<sequence length="209" mass="22844">MLSRWRREDLVSMLRSRGWRPIEVSGFDPAEVHEAYAEALASSVADIRQIQTDARRGVRGPAADWPMVVLRTPKGWTGRSGRTSGRRAWRSRHGATDRCAFRPGAARPAGELAAVLPSRRTVRQLWQVAPVAPPSVSRAAFAALAGKSAGMASAICPWHTAVPMLPRNCRAVNAANPESSLSRAAAELESSQWTVLTIYGQQRCTTFTR</sequence>
<evidence type="ECO:0000313" key="2">
    <source>
        <dbReference type="EMBL" id="SMD27137.1"/>
    </source>
</evidence>